<dbReference type="RefSeq" id="WP_076956324.1">
    <property type="nucleotide sequence ID" value="NZ_MLCO01000033.1"/>
</dbReference>
<evidence type="ECO:0000313" key="4">
    <source>
        <dbReference type="EMBL" id="ONG56879.1"/>
    </source>
</evidence>
<dbReference type="PANTHER" id="PTHR45138">
    <property type="entry name" value="REGULATORY COMPONENTS OF SENSORY TRANSDUCTION SYSTEM"/>
    <property type="match status" value="1"/>
</dbReference>
<dbReference type="InterPro" id="IPR000160">
    <property type="entry name" value="GGDEF_dom"/>
</dbReference>
<gene>
    <name evidence="4" type="ORF">BKE38_05190</name>
</gene>
<dbReference type="Gene3D" id="3.30.70.270">
    <property type="match status" value="1"/>
</dbReference>
<feature type="domain" description="GGDEF" evidence="3">
    <location>
        <begin position="314"/>
        <end position="445"/>
    </location>
</feature>
<dbReference type="Gene3D" id="3.30.450.20">
    <property type="entry name" value="PAS domain"/>
    <property type="match status" value="1"/>
</dbReference>
<dbReference type="SMART" id="SM00267">
    <property type="entry name" value="GGDEF"/>
    <property type="match status" value="1"/>
</dbReference>
<dbReference type="InterPro" id="IPR043128">
    <property type="entry name" value="Rev_trsase/Diguanyl_cyclase"/>
</dbReference>
<dbReference type="GO" id="GO:0052621">
    <property type="term" value="F:diguanylate cyclase activity"/>
    <property type="evidence" value="ECO:0007669"/>
    <property type="project" value="UniProtKB-EC"/>
</dbReference>
<dbReference type="AlphaFoldDB" id="A0A1V2H5T5"/>
<protein>
    <recommendedName>
        <fullName evidence="1">diguanylate cyclase</fullName>
        <ecNumber evidence="1">2.7.7.65</ecNumber>
    </recommendedName>
</protein>
<dbReference type="NCBIfam" id="TIGR00254">
    <property type="entry name" value="GGDEF"/>
    <property type="match status" value="1"/>
</dbReference>
<dbReference type="SUPFAM" id="SSF55073">
    <property type="entry name" value="Nucleotide cyclase"/>
    <property type="match status" value="1"/>
</dbReference>
<dbReference type="EC" id="2.7.7.65" evidence="1"/>
<dbReference type="InterPro" id="IPR000014">
    <property type="entry name" value="PAS"/>
</dbReference>
<dbReference type="Proteomes" id="UP000188879">
    <property type="component" value="Unassembled WGS sequence"/>
</dbReference>
<dbReference type="EMBL" id="MLCO01000033">
    <property type="protein sequence ID" value="ONG56879.1"/>
    <property type="molecule type" value="Genomic_DNA"/>
</dbReference>
<comment type="caution">
    <text evidence="4">The sequence shown here is derived from an EMBL/GenBank/DDBJ whole genome shotgun (WGS) entry which is preliminary data.</text>
</comment>
<sequence>MLLDAIPAGLEEDDGLRALTGFARQAAGADLIIAYEAGADGLAMPLAAEPGPLPRPFSTAGLRLEEQDFSGGPLPAARIRLPSAVLAALGRPAGRVYHLAAPTPEAPRSGVLMLYAANPAWQCDCPFRSGVGQGVPLLGKVFAQMLAARRAVLQRRQLGERFHDLFESVHNGIAILDGDGSTALVNQAAAQLLDLPAGELPAARLAAAMRRLREGAANGAELADTYAPLQGDLNYALVTHWLLGERQFEVDTHPILGDGRQGRIWLFADVTAQRRAQEELRRMAGTDPLTGLPNRRHFTATGQALLERLRAAGQPLGLLMLDIDHFKSINDRFGHPVGDLVLQAVAQRCRELMRDQQDMIARLGGEEFAALLPNAGPAETAAVAERLRAAVAAAPVSSPGGEVAVRVSIGGAVLTGEEALDAALERADRALYVSKQTGRDRFSFG</sequence>
<name>A0A1V2H5T5_9PROT</name>
<accession>A0A1V2H5T5</accession>
<keyword evidence="5" id="KW-1185">Reference proteome</keyword>
<evidence type="ECO:0000256" key="1">
    <source>
        <dbReference type="ARBA" id="ARBA00012528"/>
    </source>
</evidence>
<dbReference type="SUPFAM" id="SSF55785">
    <property type="entry name" value="PYP-like sensor domain (PAS domain)"/>
    <property type="match status" value="1"/>
</dbReference>
<evidence type="ECO:0000256" key="2">
    <source>
        <dbReference type="ARBA" id="ARBA00034247"/>
    </source>
</evidence>
<dbReference type="InterPro" id="IPR029787">
    <property type="entry name" value="Nucleotide_cyclase"/>
</dbReference>
<dbReference type="Pfam" id="PF13188">
    <property type="entry name" value="PAS_8"/>
    <property type="match status" value="1"/>
</dbReference>
<organism evidence="4 5">
    <name type="scientific">Teichococcus deserti</name>
    <dbReference type="NCBI Taxonomy" id="1817963"/>
    <lineage>
        <taxon>Bacteria</taxon>
        <taxon>Pseudomonadati</taxon>
        <taxon>Pseudomonadota</taxon>
        <taxon>Alphaproteobacteria</taxon>
        <taxon>Acetobacterales</taxon>
        <taxon>Roseomonadaceae</taxon>
        <taxon>Roseomonas</taxon>
    </lineage>
</organism>
<dbReference type="InterPro" id="IPR035965">
    <property type="entry name" value="PAS-like_dom_sf"/>
</dbReference>
<dbReference type="InterPro" id="IPR050469">
    <property type="entry name" value="Diguanylate_Cyclase"/>
</dbReference>
<reference evidence="4 5" key="1">
    <citation type="submission" date="2016-10" db="EMBL/GenBank/DDBJ databases">
        <title>Draft Genome sequence of Roseomonas sp. strain M3.</title>
        <authorList>
            <person name="Subhash Y."/>
            <person name="Lee S."/>
        </authorList>
    </citation>
    <scope>NUCLEOTIDE SEQUENCE [LARGE SCALE GENOMIC DNA]</scope>
    <source>
        <strain evidence="4 5">M3</strain>
    </source>
</reference>
<dbReference type="GO" id="GO:0005886">
    <property type="term" value="C:plasma membrane"/>
    <property type="evidence" value="ECO:0007669"/>
    <property type="project" value="TreeGrafter"/>
</dbReference>
<dbReference type="OrthoDB" id="9812260at2"/>
<dbReference type="GO" id="GO:1902201">
    <property type="term" value="P:negative regulation of bacterial-type flagellum-dependent cell motility"/>
    <property type="evidence" value="ECO:0007669"/>
    <property type="project" value="TreeGrafter"/>
</dbReference>
<comment type="catalytic activity">
    <reaction evidence="2">
        <text>2 GTP = 3',3'-c-di-GMP + 2 diphosphate</text>
        <dbReference type="Rhea" id="RHEA:24898"/>
        <dbReference type="ChEBI" id="CHEBI:33019"/>
        <dbReference type="ChEBI" id="CHEBI:37565"/>
        <dbReference type="ChEBI" id="CHEBI:58805"/>
        <dbReference type="EC" id="2.7.7.65"/>
    </reaction>
</comment>
<dbReference type="Pfam" id="PF00990">
    <property type="entry name" value="GGDEF"/>
    <property type="match status" value="1"/>
</dbReference>
<dbReference type="PROSITE" id="PS50887">
    <property type="entry name" value="GGDEF"/>
    <property type="match status" value="1"/>
</dbReference>
<dbReference type="PANTHER" id="PTHR45138:SF9">
    <property type="entry name" value="DIGUANYLATE CYCLASE DGCM-RELATED"/>
    <property type="match status" value="1"/>
</dbReference>
<dbReference type="FunFam" id="3.30.70.270:FF:000001">
    <property type="entry name" value="Diguanylate cyclase domain protein"/>
    <property type="match status" value="1"/>
</dbReference>
<dbReference type="CDD" id="cd01949">
    <property type="entry name" value="GGDEF"/>
    <property type="match status" value="1"/>
</dbReference>
<proteinExistence type="predicted"/>
<evidence type="ECO:0000313" key="5">
    <source>
        <dbReference type="Proteomes" id="UP000188879"/>
    </source>
</evidence>
<evidence type="ECO:0000259" key="3">
    <source>
        <dbReference type="PROSITE" id="PS50887"/>
    </source>
</evidence>
<dbReference type="GO" id="GO:0043709">
    <property type="term" value="P:cell adhesion involved in single-species biofilm formation"/>
    <property type="evidence" value="ECO:0007669"/>
    <property type="project" value="TreeGrafter"/>
</dbReference>